<dbReference type="Proteomes" id="UP001597532">
    <property type="component" value="Unassembled WGS sequence"/>
</dbReference>
<evidence type="ECO:0000313" key="5">
    <source>
        <dbReference type="Proteomes" id="UP001597532"/>
    </source>
</evidence>
<dbReference type="InterPro" id="IPR044023">
    <property type="entry name" value="Ig_7"/>
</dbReference>
<evidence type="ECO:0000259" key="3">
    <source>
        <dbReference type="Pfam" id="PF19081"/>
    </source>
</evidence>
<keyword evidence="1" id="KW-0732">Signal</keyword>
<dbReference type="InterPro" id="IPR026341">
    <property type="entry name" value="T9SS_type_B"/>
</dbReference>
<protein>
    <submittedName>
        <fullName evidence="4">Gliding motility-associated C-terminal domain-containing protein</fullName>
    </submittedName>
</protein>
<dbReference type="Pfam" id="PF01345">
    <property type="entry name" value="DUF11"/>
    <property type="match status" value="1"/>
</dbReference>
<evidence type="ECO:0000313" key="4">
    <source>
        <dbReference type="EMBL" id="MFD2789110.1"/>
    </source>
</evidence>
<reference evidence="5" key="1">
    <citation type="journal article" date="2019" name="Int. J. Syst. Evol. Microbiol.">
        <title>The Global Catalogue of Microorganisms (GCM) 10K type strain sequencing project: providing services to taxonomists for standard genome sequencing and annotation.</title>
        <authorList>
            <consortium name="The Broad Institute Genomics Platform"/>
            <consortium name="The Broad Institute Genome Sequencing Center for Infectious Disease"/>
            <person name="Wu L."/>
            <person name="Ma J."/>
        </authorList>
    </citation>
    <scope>NUCLEOTIDE SEQUENCE [LARGE SCALE GENOMIC DNA]</scope>
    <source>
        <strain evidence="5">KCTC 52924</strain>
    </source>
</reference>
<feature type="chain" id="PRO_5045183348" evidence="1">
    <location>
        <begin position="32"/>
        <end position="863"/>
    </location>
</feature>
<dbReference type="PROSITE" id="PS00018">
    <property type="entry name" value="EF_HAND_1"/>
    <property type="match status" value="1"/>
</dbReference>
<evidence type="ECO:0000256" key="1">
    <source>
        <dbReference type="SAM" id="SignalP"/>
    </source>
</evidence>
<gene>
    <name evidence="4" type="ORF">ACFS1K_04985</name>
</gene>
<dbReference type="SUPFAM" id="SSF103647">
    <property type="entry name" value="TSP type-3 repeat"/>
    <property type="match status" value="1"/>
</dbReference>
<feature type="domain" description="Ig-like" evidence="3">
    <location>
        <begin position="388"/>
        <end position="465"/>
    </location>
</feature>
<dbReference type="InterPro" id="IPR018247">
    <property type="entry name" value="EF_Hand_1_Ca_BS"/>
</dbReference>
<dbReference type="NCBIfam" id="TIGR04131">
    <property type="entry name" value="Bac_Flav_CTERM"/>
    <property type="match status" value="1"/>
</dbReference>
<feature type="signal peptide" evidence="1">
    <location>
        <begin position="1"/>
        <end position="31"/>
    </location>
</feature>
<comment type="caution">
    <text evidence="4">The sequence shown here is derived from an EMBL/GenBank/DDBJ whole genome shotgun (WGS) entry which is preliminary data.</text>
</comment>
<dbReference type="InterPro" id="IPR028974">
    <property type="entry name" value="TSP_type-3_rpt"/>
</dbReference>
<dbReference type="Gene3D" id="4.10.1080.10">
    <property type="entry name" value="TSP type-3 repeat"/>
    <property type="match status" value="1"/>
</dbReference>
<proteinExistence type="predicted"/>
<name>A0ABW5VFR2_9FLAO</name>
<dbReference type="EMBL" id="JBHUOK010000008">
    <property type="protein sequence ID" value="MFD2789110.1"/>
    <property type="molecule type" value="Genomic_DNA"/>
</dbReference>
<feature type="domain" description="DUF11" evidence="2">
    <location>
        <begin position="650"/>
        <end position="766"/>
    </location>
</feature>
<evidence type="ECO:0000259" key="2">
    <source>
        <dbReference type="Pfam" id="PF01345"/>
    </source>
</evidence>
<dbReference type="Pfam" id="PF19081">
    <property type="entry name" value="Ig_7"/>
    <property type="match status" value="1"/>
</dbReference>
<dbReference type="InterPro" id="IPR001434">
    <property type="entry name" value="OmcB-like_DUF11"/>
</dbReference>
<sequence>MRKYVNHGLVHCALGLKYLFLFLFCCAPLCAFEIAPPKNHKVVYAFETTKGFPENISSTDRKIIFFQEGAGVSVSAISRNTNESGRTAFFTIVLTSEPSDKVTIDLKSSDESEGTIEVKDVTFKKSDWNIPQNVIVTGVDDDIVDGTVSYRIITGKIDSKDKRYDNLDADDIADVALANEDDDFADFSVDPLMVSTMEGGEDVELSIVLTTRPSDDVTLFIISGDTSEGRVSKDEIKFKRNNWDTPQIVRVIPVNDEVMDGSITYVITIGIKDSDDDYEDVPNKTVTVINRDDDFSCPAGEVAPKVNPNLATVFCETFSQDLNEYNGSPIPSGTVLIWSSSSDFSNTRAHLSGSIVNFSATFYGFFYHAESNCNSPPLEISLVLSETPQVIGTVPTEICGPGTANLSASTSEGGSLFWFDSATSNTVLGEGSNFETPNVDQNKDYFVEASANGCASARVGVRVTVLDVPMTGTITNTSVCSIAANGNTSLDLDNTRSGGASGVWSVVGTPPSNILIGAGNLVNFLGALDGSYVFRFTTTTASGPCQNVSVDLNVAVSECILDADNDGLLDGEEVVLGTDMNNPDTDGDGINDGVEVGPDINNPLDEDGDGIIDALESNILDADNDGVVDQKDPANDDPCIPNASAECGIDFAVELEVDNTNPIIGEQINFTVVLYNLSVLDGMDVVVNDLIDSFLGFEYLSHTVSSGIYDVEMGVWELSEIAKEEINTLEIRVRVLEEGTFQNTAALVASQPVDINKANNTATVTVTVGTRSVNACGYMFNQISPNGDGVNDRLTINCIEQFSNNLLEIFDRYGNKVYSVRGYDNSWGGMSKNGLLPKGTYFYFLDLGDGTEIKKGWIQIMGQ</sequence>
<keyword evidence="5" id="KW-1185">Reference proteome</keyword>
<dbReference type="Pfam" id="PF13585">
    <property type="entry name" value="CHU_C"/>
    <property type="match status" value="1"/>
</dbReference>
<organism evidence="4 5">
    <name type="scientific">Arenibacter antarcticus</name>
    <dbReference type="NCBI Taxonomy" id="2040469"/>
    <lineage>
        <taxon>Bacteria</taxon>
        <taxon>Pseudomonadati</taxon>
        <taxon>Bacteroidota</taxon>
        <taxon>Flavobacteriia</taxon>
        <taxon>Flavobacteriales</taxon>
        <taxon>Flavobacteriaceae</taxon>
        <taxon>Arenibacter</taxon>
    </lineage>
</organism>
<accession>A0ABW5VFR2</accession>
<dbReference type="RefSeq" id="WP_251808917.1">
    <property type="nucleotide sequence ID" value="NZ_CP166679.1"/>
</dbReference>